<keyword evidence="2" id="KW-1185">Reference proteome</keyword>
<evidence type="ECO:0008006" key="3">
    <source>
        <dbReference type="Google" id="ProtNLM"/>
    </source>
</evidence>
<name>M4VN36_9BACT</name>
<dbReference type="PATRIC" id="fig|1184267.3.peg.256"/>
<dbReference type="RefSeq" id="WP_015468964.1">
    <property type="nucleotide sequence ID" value="NC_020813.1"/>
</dbReference>
<dbReference type="HOGENOM" id="CLU_606445_0_0_7"/>
<protein>
    <recommendedName>
        <fullName evidence="3">Metallo-beta-lactamase domain-containing protein</fullName>
    </recommendedName>
</protein>
<evidence type="ECO:0000313" key="2">
    <source>
        <dbReference type="Proteomes" id="UP000012040"/>
    </source>
</evidence>
<sequence>MKTKIDSFTVSRVLHAGYLFRAAGESILMDPVFETPFSHNCYPFPAVQFIESELAKIQVDAIFISHVHDDHLCFKSLNRIQRHIPIYLYAEEPIYFQMLKQLGFENVFRLDVDQPVKIGKHFQVTPRLALDPQVDSLFHIQIDDFNILNVVDSWVDPKALQQMQDVKQWDLVLWPFQTMREVQVLSPNRTSREKEIPEEWGEILKELNPRYTVPSSCQFIHEPWSWYNSALFPISYREFKTWLSDLLPQTTYLRVDPAQSFIVSHAQVQEVEPLSWLRRLDQSSTQHELDYQYDPNHAPTPLGKIADQLLPLSLTERQFILDYCQSELVDLLAQKSESLGCLVQDQCLWKLVLHESSENGKPNKYEFLYSISETTVTLEKDQNKSEVTWLTEIPIQKLYSSLTTGETLTSLYIRINDIIFSDPIEKALQEIDILEDPLIRILFDGKSHRYHEQQLKDLGLS</sequence>
<dbReference type="Gene3D" id="3.60.15.10">
    <property type="entry name" value="Ribonuclease Z/Hydroxyacylglutathione hydrolase-like"/>
    <property type="match status" value="1"/>
</dbReference>
<proteinExistence type="predicted"/>
<gene>
    <name evidence="1" type="ORF">A11Q_254</name>
</gene>
<organism evidence="1 2">
    <name type="scientific">Pseudobdellovibrio exovorus JSS</name>
    <dbReference type="NCBI Taxonomy" id="1184267"/>
    <lineage>
        <taxon>Bacteria</taxon>
        <taxon>Pseudomonadati</taxon>
        <taxon>Bdellovibrionota</taxon>
        <taxon>Bdellovibrionia</taxon>
        <taxon>Bdellovibrionales</taxon>
        <taxon>Pseudobdellovibrionaceae</taxon>
        <taxon>Pseudobdellovibrio</taxon>
    </lineage>
</organism>
<evidence type="ECO:0000313" key="1">
    <source>
        <dbReference type="EMBL" id="AGH94474.1"/>
    </source>
</evidence>
<dbReference type="AlphaFoldDB" id="M4VN36"/>
<dbReference type="Pfam" id="PF13483">
    <property type="entry name" value="Lactamase_B_3"/>
    <property type="match status" value="1"/>
</dbReference>
<dbReference type="eggNOG" id="COG2220">
    <property type="taxonomic scope" value="Bacteria"/>
</dbReference>
<dbReference type="KEGG" id="bex:A11Q_254"/>
<accession>M4VN36</accession>
<reference evidence="1 2" key="1">
    <citation type="journal article" date="2013" name="ISME J.">
        <title>By their genes ye shall know them: genomic signatures of predatory bacteria.</title>
        <authorList>
            <person name="Pasternak Z."/>
            <person name="Pietrokovski S."/>
            <person name="Rotem O."/>
            <person name="Gophna U."/>
            <person name="Lurie-Weinberger M.N."/>
            <person name="Jurkevitch E."/>
        </authorList>
    </citation>
    <scope>NUCLEOTIDE SEQUENCE [LARGE SCALE GENOMIC DNA]</scope>
    <source>
        <strain evidence="1 2">JSS</strain>
    </source>
</reference>
<dbReference type="STRING" id="1184267.A11Q_254"/>
<dbReference type="EMBL" id="CP003537">
    <property type="protein sequence ID" value="AGH94474.1"/>
    <property type="molecule type" value="Genomic_DNA"/>
</dbReference>
<dbReference type="Proteomes" id="UP000012040">
    <property type="component" value="Chromosome"/>
</dbReference>
<dbReference type="SUPFAM" id="SSF56281">
    <property type="entry name" value="Metallo-hydrolase/oxidoreductase"/>
    <property type="match status" value="1"/>
</dbReference>
<dbReference type="OrthoDB" id="8705329at2"/>
<dbReference type="InterPro" id="IPR036866">
    <property type="entry name" value="RibonucZ/Hydroxyglut_hydro"/>
</dbReference>